<protein>
    <recommendedName>
        <fullName evidence="8">Crooked neck protein</fullName>
    </recommendedName>
</protein>
<gene>
    <name evidence="6" type="ORF">KY290_018375</name>
</gene>
<comment type="caution">
    <text evidence="6">The sequence shown here is derived from an EMBL/GenBank/DDBJ whole genome shotgun (WGS) entry which is preliminary data.</text>
</comment>
<keyword evidence="7" id="KW-1185">Reference proteome</keyword>
<evidence type="ECO:0000256" key="3">
    <source>
        <dbReference type="ARBA" id="ARBA00022737"/>
    </source>
</evidence>
<dbReference type="Gene3D" id="1.25.40.10">
    <property type="entry name" value="Tetratricopeptide repeat domain"/>
    <property type="match status" value="1"/>
</dbReference>
<name>A0ABQ7VDZ9_SOLTU</name>
<sequence length="274" mass="32395">MEIKRGLERFMKEPLLMFLLLKRSDIGSDTFTYGLIMHYMKSLMHKTRKGPDMSTGSFEIRQLRLKEARLLLGEAIGRAPTDKIFKNKFAELERSLYETERARAVFELAIDQPALDIPELLWKAYIDFEISEGEFERTRALYKRLLNHTKHLKVWISYSVIDDSDIKQKKKCLQHARDVFERAVSYLINSAPELKEERVMLLEEWIYMESNFGDANLVRAKLPKKLKKRRQIETEDGPAAYEEYIHYLFPEQTTSMKLLDSAYKWKKQRVASKN</sequence>
<proteinExistence type="predicted"/>
<evidence type="ECO:0000256" key="4">
    <source>
        <dbReference type="ARBA" id="ARBA00023187"/>
    </source>
</evidence>
<keyword evidence="4" id="KW-0508">mRNA splicing</keyword>
<dbReference type="InterPro" id="IPR059164">
    <property type="entry name" value="HAT_PRP39_C"/>
</dbReference>
<keyword evidence="5" id="KW-0539">Nucleus</keyword>
<evidence type="ECO:0000256" key="5">
    <source>
        <dbReference type="ARBA" id="ARBA00023242"/>
    </source>
</evidence>
<dbReference type="PANTHER" id="PTHR11246">
    <property type="entry name" value="PRE-MRNA SPLICING FACTOR"/>
    <property type="match status" value="1"/>
</dbReference>
<keyword evidence="3" id="KW-0677">Repeat</keyword>
<dbReference type="InterPro" id="IPR003107">
    <property type="entry name" value="HAT"/>
</dbReference>
<evidence type="ECO:0000313" key="6">
    <source>
        <dbReference type="EMBL" id="KAH0762302.1"/>
    </source>
</evidence>
<dbReference type="Proteomes" id="UP000826656">
    <property type="component" value="Unassembled WGS sequence"/>
</dbReference>
<dbReference type="InterPro" id="IPR011990">
    <property type="entry name" value="TPR-like_helical_dom_sf"/>
</dbReference>
<dbReference type="SMART" id="SM00386">
    <property type="entry name" value="HAT"/>
    <property type="match status" value="2"/>
</dbReference>
<accession>A0ABQ7VDZ9</accession>
<keyword evidence="2" id="KW-0507">mRNA processing</keyword>
<dbReference type="Pfam" id="PF23241">
    <property type="entry name" value="HAT_PRP39_C"/>
    <property type="match status" value="1"/>
</dbReference>
<dbReference type="SUPFAM" id="SSF48452">
    <property type="entry name" value="TPR-like"/>
    <property type="match status" value="1"/>
</dbReference>
<comment type="subcellular location">
    <subcellularLocation>
        <location evidence="1">Nucleus</location>
    </subcellularLocation>
</comment>
<reference evidence="6 7" key="1">
    <citation type="journal article" date="2021" name="bioRxiv">
        <title>Chromosome-scale and haplotype-resolved genome assembly of a tetraploid potato cultivar.</title>
        <authorList>
            <person name="Sun H."/>
            <person name="Jiao W.-B."/>
            <person name="Krause K."/>
            <person name="Campoy J.A."/>
            <person name="Goel M."/>
            <person name="Folz-Donahue K."/>
            <person name="Kukat C."/>
            <person name="Huettel B."/>
            <person name="Schneeberger K."/>
        </authorList>
    </citation>
    <scope>NUCLEOTIDE SEQUENCE [LARGE SCALE GENOMIC DNA]</scope>
    <source>
        <strain evidence="6">SolTubOtavaFocal</strain>
        <tissue evidence="6">Leaves</tissue>
    </source>
</reference>
<dbReference type="EMBL" id="JAIVGD010000013">
    <property type="protein sequence ID" value="KAH0762302.1"/>
    <property type="molecule type" value="Genomic_DNA"/>
</dbReference>
<evidence type="ECO:0008006" key="8">
    <source>
        <dbReference type="Google" id="ProtNLM"/>
    </source>
</evidence>
<evidence type="ECO:0000256" key="2">
    <source>
        <dbReference type="ARBA" id="ARBA00022664"/>
    </source>
</evidence>
<evidence type="ECO:0000256" key="1">
    <source>
        <dbReference type="ARBA" id="ARBA00004123"/>
    </source>
</evidence>
<organism evidence="6 7">
    <name type="scientific">Solanum tuberosum</name>
    <name type="common">Potato</name>
    <dbReference type="NCBI Taxonomy" id="4113"/>
    <lineage>
        <taxon>Eukaryota</taxon>
        <taxon>Viridiplantae</taxon>
        <taxon>Streptophyta</taxon>
        <taxon>Embryophyta</taxon>
        <taxon>Tracheophyta</taxon>
        <taxon>Spermatophyta</taxon>
        <taxon>Magnoliopsida</taxon>
        <taxon>eudicotyledons</taxon>
        <taxon>Gunneridae</taxon>
        <taxon>Pentapetalae</taxon>
        <taxon>asterids</taxon>
        <taxon>lamiids</taxon>
        <taxon>Solanales</taxon>
        <taxon>Solanaceae</taxon>
        <taxon>Solanoideae</taxon>
        <taxon>Solaneae</taxon>
        <taxon>Solanum</taxon>
    </lineage>
</organism>
<evidence type="ECO:0000313" key="7">
    <source>
        <dbReference type="Proteomes" id="UP000826656"/>
    </source>
</evidence>
<dbReference type="PANTHER" id="PTHR11246:SF28">
    <property type="entry name" value="CROOKED NECK PROTEIN"/>
    <property type="match status" value="1"/>
</dbReference>
<dbReference type="InterPro" id="IPR045075">
    <property type="entry name" value="Syf1-like"/>
</dbReference>